<dbReference type="AlphaFoldDB" id="A0A4Q7MW63"/>
<evidence type="ECO:0000313" key="2">
    <source>
        <dbReference type="EMBL" id="RZS71373.1"/>
    </source>
</evidence>
<dbReference type="EMBL" id="SGXA01000002">
    <property type="protein sequence ID" value="RZS71373.1"/>
    <property type="molecule type" value="Genomic_DNA"/>
</dbReference>
<dbReference type="SUPFAM" id="SSF100950">
    <property type="entry name" value="NagB/RpiA/CoA transferase-like"/>
    <property type="match status" value="1"/>
</dbReference>
<dbReference type="InterPro" id="IPR024185">
    <property type="entry name" value="FTHF_cligase-like_sf"/>
</dbReference>
<keyword evidence="3" id="KW-1185">Reference proteome</keyword>
<evidence type="ECO:0000313" key="3">
    <source>
        <dbReference type="Proteomes" id="UP000293874"/>
    </source>
</evidence>
<sequence length="211" mass="22914">MSVSPSKENILKKIRKALTQSTPLPFPQSEGNSSVYQPSRQELEVEFAEQFTKLTGKFIFCLTWQELAAQLNAVVAHNNWQHIYNQETELSKTLAGNGFAPAAFDSVANCDAAITSCESLIARTGSIVMSAAGPSGRSVSVYAPVHICIARTNQLVYDVKDGIQLVKEKYGASFPSLVTFATGPSRTADIEKTLVVGVHGPKEVYVFLVDQ</sequence>
<accession>A0A4Q7MW63</accession>
<dbReference type="OrthoDB" id="9794157at2"/>
<protein>
    <submittedName>
        <fullName evidence="2">L-lactate dehydrogenase complex protein LldG</fullName>
    </submittedName>
</protein>
<dbReference type="InterPro" id="IPR003741">
    <property type="entry name" value="LUD_dom"/>
</dbReference>
<evidence type="ECO:0000259" key="1">
    <source>
        <dbReference type="Pfam" id="PF02589"/>
    </source>
</evidence>
<dbReference type="Proteomes" id="UP000293874">
    <property type="component" value="Unassembled WGS sequence"/>
</dbReference>
<dbReference type="PANTHER" id="PTHR43682:SF1">
    <property type="entry name" value="LACTATE UTILIZATION PROTEIN C"/>
    <property type="match status" value="1"/>
</dbReference>
<proteinExistence type="predicted"/>
<comment type="caution">
    <text evidence="2">The sequence shown here is derived from an EMBL/GenBank/DDBJ whole genome shotgun (WGS) entry which is preliminary data.</text>
</comment>
<gene>
    <name evidence="2" type="ORF">EV199_3276</name>
</gene>
<feature type="domain" description="LUD" evidence="1">
    <location>
        <begin position="105"/>
        <end position="209"/>
    </location>
</feature>
<name>A0A4Q7MW63_9BACT</name>
<dbReference type="Gene3D" id="3.40.50.10420">
    <property type="entry name" value="NagB/RpiA/CoA transferase-like"/>
    <property type="match status" value="1"/>
</dbReference>
<organism evidence="2 3">
    <name type="scientific">Pseudobacter ginsenosidimutans</name>
    <dbReference type="NCBI Taxonomy" id="661488"/>
    <lineage>
        <taxon>Bacteria</taxon>
        <taxon>Pseudomonadati</taxon>
        <taxon>Bacteroidota</taxon>
        <taxon>Chitinophagia</taxon>
        <taxon>Chitinophagales</taxon>
        <taxon>Chitinophagaceae</taxon>
        <taxon>Pseudobacter</taxon>
    </lineage>
</organism>
<dbReference type="InterPro" id="IPR037171">
    <property type="entry name" value="NagB/RpiA_transferase-like"/>
</dbReference>
<dbReference type="PANTHER" id="PTHR43682">
    <property type="entry name" value="LACTATE UTILIZATION PROTEIN C"/>
    <property type="match status" value="1"/>
</dbReference>
<dbReference type="Pfam" id="PF02589">
    <property type="entry name" value="LUD_dom"/>
    <property type="match status" value="1"/>
</dbReference>
<reference evidence="2 3" key="1">
    <citation type="submission" date="2019-02" db="EMBL/GenBank/DDBJ databases">
        <title>Genomic Encyclopedia of Type Strains, Phase IV (KMG-IV): sequencing the most valuable type-strain genomes for metagenomic binning, comparative biology and taxonomic classification.</title>
        <authorList>
            <person name="Goeker M."/>
        </authorList>
    </citation>
    <scope>NUCLEOTIDE SEQUENCE [LARGE SCALE GENOMIC DNA]</scope>
    <source>
        <strain evidence="2 3">DSM 18116</strain>
    </source>
</reference>